<proteinExistence type="predicted"/>
<reference evidence="1 2" key="1">
    <citation type="journal article" date="2023" name="Science">
        <title>Complex scaffold remodeling in plant triterpene biosynthesis.</title>
        <authorList>
            <person name="De La Pena R."/>
            <person name="Hodgson H."/>
            <person name="Liu J.C."/>
            <person name="Stephenson M.J."/>
            <person name="Martin A.C."/>
            <person name="Owen C."/>
            <person name="Harkess A."/>
            <person name="Leebens-Mack J."/>
            <person name="Jimenez L.E."/>
            <person name="Osbourn A."/>
            <person name="Sattely E.S."/>
        </authorList>
    </citation>
    <scope>NUCLEOTIDE SEQUENCE [LARGE SCALE GENOMIC DNA]</scope>
    <source>
        <strain evidence="2">cv. JPN11</strain>
        <tissue evidence="1">Leaf</tissue>
    </source>
</reference>
<dbReference type="EMBL" id="CM051395">
    <property type="protein sequence ID" value="KAJ4724131.1"/>
    <property type="molecule type" value="Genomic_DNA"/>
</dbReference>
<protein>
    <submittedName>
        <fullName evidence="1">C2H2-like zinc finger protein</fullName>
    </submittedName>
</protein>
<dbReference type="Proteomes" id="UP001164539">
    <property type="component" value="Chromosome 2"/>
</dbReference>
<evidence type="ECO:0000313" key="1">
    <source>
        <dbReference type="EMBL" id="KAJ4724131.1"/>
    </source>
</evidence>
<accession>A0ACC1YK13</accession>
<sequence>MPINFNSNPTFGPNSSRPLPMNFDFNNHENGRGLDVQLLMNNSNYRQNPVNFGENNDLSTPRVSSSSQFGLGQFGFRQRISDLITRNNYPSQHRVQVQSVIDYCPVENQPGVSEVTVTEIVKTKFLTSNATRDRLLPPNDPFISAAHQEPICPNRGLLMPNQPFLPPSNERNESLFDGSNFLQNRAHNQPYLPNTNMFMTNNDPLVATRNEQSFYPNFTQNHISSPRMSATMSSQVNSPTTETYQPFQTAYKQNPTQNQPDFNLVNLGDLSSMAKNNEILDPEPVNVFVAENELDENQKPSDDQPQQPINELMDECYRNLVGNTSAQLRTPILPKKVPRRNLVAISNNDKDEEETETEVEDNYDGRTHSLSRQKYGPYTCPKCEEVFLTSQLFAAHVAASHYRFETFAERKKRLAAKYRKKNLRLVHSDDGITIVPDQSFKNARNRRRKGKRVVIRTTQNDRPVRRKGKNVIEGTAAGGNSLVEVEIKEEYE</sequence>
<evidence type="ECO:0000313" key="2">
    <source>
        <dbReference type="Proteomes" id="UP001164539"/>
    </source>
</evidence>
<comment type="caution">
    <text evidence="1">The sequence shown here is derived from an EMBL/GenBank/DDBJ whole genome shotgun (WGS) entry which is preliminary data.</text>
</comment>
<organism evidence="1 2">
    <name type="scientific">Melia azedarach</name>
    <name type="common">Chinaberry tree</name>
    <dbReference type="NCBI Taxonomy" id="155640"/>
    <lineage>
        <taxon>Eukaryota</taxon>
        <taxon>Viridiplantae</taxon>
        <taxon>Streptophyta</taxon>
        <taxon>Embryophyta</taxon>
        <taxon>Tracheophyta</taxon>
        <taxon>Spermatophyta</taxon>
        <taxon>Magnoliopsida</taxon>
        <taxon>eudicotyledons</taxon>
        <taxon>Gunneridae</taxon>
        <taxon>Pentapetalae</taxon>
        <taxon>rosids</taxon>
        <taxon>malvids</taxon>
        <taxon>Sapindales</taxon>
        <taxon>Meliaceae</taxon>
        <taxon>Melia</taxon>
    </lineage>
</organism>
<gene>
    <name evidence="1" type="ORF">OWV82_003151</name>
</gene>
<keyword evidence="2" id="KW-1185">Reference proteome</keyword>
<name>A0ACC1YK13_MELAZ</name>